<accession>A0A5C3KJJ0</accession>
<evidence type="ECO:0000313" key="6">
    <source>
        <dbReference type="Proteomes" id="UP000307440"/>
    </source>
</evidence>
<name>A0A5C3KJJ0_COPMA</name>
<evidence type="ECO:0000256" key="2">
    <source>
        <dbReference type="PROSITE-ProRule" id="PRU00267"/>
    </source>
</evidence>
<feature type="compositionally biased region" description="Basic and acidic residues" evidence="3">
    <location>
        <begin position="369"/>
        <end position="391"/>
    </location>
</feature>
<dbReference type="Gene3D" id="1.10.30.10">
    <property type="entry name" value="High mobility group box domain"/>
    <property type="match status" value="2"/>
</dbReference>
<keyword evidence="1 2" id="KW-0238">DNA-binding</keyword>
<dbReference type="SUPFAM" id="SSF47095">
    <property type="entry name" value="HMG-box"/>
    <property type="match status" value="2"/>
</dbReference>
<evidence type="ECO:0000256" key="1">
    <source>
        <dbReference type="ARBA" id="ARBA00023125"/>
    </source>
</evidence>
<protein>
    <recommendedName>
        <fullName evidence="4">HMG box domain-containing protein</fullName>
    </recommendedName>
</protein>
<dbReference type="Proteomes" id="UP000307440">
    <property type="component" value="Unassembled WGS sequence"/>
</dbReference>
<feature type="DNA-binding region" description="HMG box" evidence="2">
    <location>
        <begin position="325"/>
        <end position="394"/>
    </location>
</feature>
<sequence length="546" mass="60899">MPSPTVLCRTAYYTDYPLVVDDSPHPPDSDQLIFGPLDLDDGLHIPHQPLQWDPYAVHDVDTKSAFHFADPLAMSSYEYGPPETSPTGSYYESTTAALYSTQSDTIKNSPSMEDNLYLSNWINDPELSAPSPSSPISIPSPSDFQTSSASSFSAFGEFNDQVFSPTSFAALHPLPPSAASSFDEPHPLRQRVNSSTDMSLSKPSWASHLWDLPTSSLRPPSLIRSSVRHSPLSDGTVRQRVPMRRGSHSSSQTFQSSSAPSNFADSPRAPSMTRAYSRRSESVVSIGEDRDATVRRKKRSPPVEEFGTSADKTSDLPSKSMLKPPKLAPSAWQLYFTDWIQKQQRLGTRKLNVAQAAKEAGQEYASLSNEEKEPYKRRSQAAKETREREHEAYMRTLTPEDIKRENVYRAAQRKAGKSRKGNIKDPNAPKKPLSAYFMFLQRIRADPKLVKDIFGDETETTKQSVLAAAKWRSMTDAERQPFLAQAEQEKMEYEAARRLYEEGTTGYGTNINFSILQSPAFPTIKLESSESESESIVADDSDKPRA</sequence>
<dbReference type="Pfam" id="PF09011">
    <property type="entry name" value="HMG_box_2"/>
    <property type="match status" value="1"/>
</dbReference>
<proteinExistence type="predicted"/>
<feature type="compositionally biased region" description="Low complexity" evidence="3">
    <location>
        <begin position="248"/>
        <end position="261"/>
    </location>
</feature>
<feature type="DNA-binding region" description="HMG box" evidence="2">
    <location>
        <begin position="429"/>
        <end position="501"/>
    </location>
</feature>
<feature type="domain" description="HMG box" evidence="4">
    <location>
        <begin position="429"/>
        <end position="501"/>
    </location>
</feature>
<dbReference type="PROSITE" id="PS50118">
    <property type="entry name" value="HMG_BOX_2"/>
    <property type="match status" value="2"/>
</dbReference>
<evidence type="ECO:0000259" key="4">
    <source>
        <dbReference type="PROSITE" id="PS50118"/>
    </source>
</evidence>
<dbReference type="PANTHER" id="PTHR48112:SF22">
    <property type="entry name" value="MITOCHONDRIAL TRANSCRIPTION FACTOR A, ISOFORM B"/>
    <property type="match status" value="1"/>
</dbReference>
<dbReference type="OrthoDB" id="5550281at2759"/>
<dbReference type="GO" id="GO:0005634">
    <property type="term" value="C:nucleus"/>
    <property type="evidence" value="ECO:0007669"/>
    <property type="project" value="UniProtKB-UniRule"/>
</dbReference>
<dbReference type="InterPro" id="IPR050342">
    <property type="entry name" value="HMGB"/>
</dbReference>
<feature type="region of interest" description="Disordered" evidence="3">
    <location>
        <begin position="410"/>
        <end position="429"/>
    </location>
</feature>
<dbReference type="InterPro" id="IPR009071">
    <property type="entry name" value="HMG_box_dom"/>
</dbReference>
<dbReference type="STRING" id="230819.A0A5C3KJJ0"/>
<dbReference type="PANTHER" id="PTHR48112">
    <property type="entry name" value="HIGH MOBILITY GROUP PROTEIN DSP1"/>
    <property type="match status" value="1"/>
</dbReference>
<gene>
    <name evidence="5" type="ORF">FA15DRAFT_673551</name>
</gene>
<feature type="compositionally biased region" description="Basic residues" evidence="3">
    <location>
        <begin position="411"/>
        <end position="421"/>
    </location>
</feature>
<dbReference type="GO" id="GO:0003677">
    <property type="term" value="F:DNA binding"/>
    <property type="evidence" value="ECO:0007669"/>
    <property type="project" value="UniProtKB-UniRule"/>
</dbReference>
<keyword evidence="2" id="KW-0539">Nucleus</keyword>
<organism evidence="5 6">
    <name type="scientific">Coprinopsis marcescibilis</name>
    <name type="common">Agaric fungus</name>
    <name type="synonym">Psathyrella marcescibilis</name>
    <dbReference type="NCBI Taxonomy" id="230819"/>
    <lineage>
        <taxon>Eukaryota</taxon>
        <taxon>Fungi</taxon>
        <taxon>Dikarya</taxon>
        <taxon>Basidiomycota</taxon>
        <taxon>Agaricomycotina</taxon>
        <taxon>Agaricomycetes</taxon>
        <taxon>Agaricomycetidae</taxon>
        <taxon>Agaricales</taxon>
        <taxon>Agaricineae</taxon>
        <taxon>Psathyrellaceae</taxon>
        <taxon>Coprinopsis</taxon>
    </lineage>
</organism>
<dbReference type="InterPro" id="IPR036910">
    <property type="entry name" value="HMG_box_dom_sf"/>
</dbReference>
<feature type="domain" description="HMG box" evidence="4">
    <location>
        <begin position="325"/>
        <end position="394"/>
    </location>
</feature>
<dbReference type="EMBL" id="ML210303">
    <property type="protein sequence ID" value="TFK20350.1"/>
    <property type="molecule type" value="Genomic_DNA"/>
</dbReference>
<reference evidence="5 6" key="1">
    <citation type="journal article" date="2019" name="Nat. Ecol. Evol.">
        <title>Megaphylogeny resolves global patterns of mushroom evolution.</title>
        <authorList>
            <person name="Varga T."/>
            <person name="Krizsan K."/>
            <person name="Foldi C."/>
            <person name="Dima B."/>
            <person name="Sanchez-Garcia M."/>
            <person name="Sanchez-Ramirez S."/>
            <person name="Szollosi G.J."/>
            <person name="Szarkandi J.G."/>
            <person name="Papp V."/>
            <person name="Albert L."/>
            <person name="Andreopoulos W."/>
            <person name="Angelini C."/>
            <person name="Antonin V."/>
            <person name="Barry K.W."/>
            <person name="Bougher N.L."/>
            <person name="Buchanan P."/>
            <person name="Buyck B."/>
            <person name="Bense V."/>
            <person name="Catcheside P."/>
            <person name="Chovatia M."/>
            <person name="Cooper J."/>
            <person name="Damon W."/>
            <person name="Desjardin D."/>
            <person name="Finy P."/>
            <person name="Geml J."/>
            <person name="Haridas S."/>
            <person name="Hughes K."/>
            <person name="Justo A."/>
            <person name="Karasinski D."/>
            <person name="Kautmanova I."/>
            <person name="Kiss B."/>
            <person name="Kocsube S."/>
            <person name="Kotiranta H."/>
            <person name="LaButti K.M."/>
            <person name="Lechner B.E."/>
            <person name="Liimatainen K."/>
            <person name="Lipzen A."/>
            <person name="Lukacs Z."/>
            <person name="Mihaltcheva S."/>
            <person name="Morgado L.N."/>
            <person name="Niskanen T."/>
            <person name="Noordeloos M.E."/>
            <person name="Ohm R.A."/>
            <person name="Ortiz-Santana B."/>
            <person name="Ovrebo C."/>
            <person name="Racz N."/>
            <person name="Riley R."/>
            <person name="Savchenko A."/>
            <person name="Shiryaev A."/>
            <person name="Soop K."/>
            <person name="Spirin V."/>
            <person name="Szebenyi C."/>
            <person name="Tomsovsky M."/>
            <person name="Tulloss R.E."/>
            <person name="Uehling J."/>
            <person name="Grigoriev I.V."/>
            <person name="Vagvolgyi C."/>
            <person name="Papp T."/>
            <person name="Martin F.M."/>
            <person name="Miettinen O."/>
            <person name="Hibbett D.S."/>
            <person name="Nagy L.G."/>
        </authorList>
    </citation>
    <scope>NUCLEOTIDE SEQUENCE [LARGE SCALE GENOMIC DNA]</scope>
    <source>
        <strain evidence="5 6">CBS 121175</strain>
    </source>
</reference>
<feature type="region of interest" description="Disordered" evidence="3">
    <location>
        <begin position="221"/>
        <end position="321"/>
    </location>
</feature>
<keyword evidence="6" id="KW-1185">Reference proteome</keyword>
<evidence type="ECO:0000313" key="5">
    <source>
        <dbReference type="EMBL" id="TFK20350.1"/>
    </source>
</evidence>
<dbReference type="AlphaFoldDB" id="A0A5C3KJJ0"/>
<feature type="compositionally biased region" description="Acidic residues" evidence="3">
    <location>
        <begin position="529"/>
        <end position="539"/>
    </location>
</feature>
<dbReference type="SMART" id="SM00398">
    <property type="entry name" value="HMG"/>
    <property type="match status" value="2"/>
</dbReference>
<evidence type="ECO:0000256" key="3">
    <source>
        <dbReference type="SAM" id="MobiDB-lite"/>
    </source>
</evidence>
<feature type="region of interest" description="Disordered" evidence="3">
    <location>
        <begin position="526"/>
        <end position="546"/>
    </location>
</feature>
<feature type="region of interest" description="Disordered" evidence="3">
    <location>
        <begin position="364"/>
        <end position="391"/>
    </location>
</feature>
<feature type="region of interest" description="Disordered" evidence="3">
    <location>
        <begin position="178"/>
        <end position="199"/>
    </location>
</feature>
<dbReference type="Pfam" id="PF00505">
    <property type="entry name" value="HMG_box"/>
    <property type="match status" value="1"/>
</dbReference>